<dbReference type="InterPro" id="IPR000600">
    <property type="entry name" value="ROK"/>
</dbReference>
<dbReference type="Proteomes" id="UP000598996">
    <property type="component" value="Unassembled WGS sequence"/>
</dbReference>
<proteinExistence type="inferred from homology"/>
<organism evidence="2 3">
    <name type="scientific">Paractinoplanes lichenicola</name>
    <dbReference type="NCBI Taxonomy" id="2802976"/>
    <lineage>
        <taxon>Bacteria</taxon>
        <taxon>Bacillati</taxon>
        <taxon>Actinomycetota</taxon>
        <taxon>Actinomycetes</taxon>
        <taxon>Micromonosporales</taxon>
        <taxon>Micromonosporaceae</taxon>
        <taxon>Paractinoplanes</taxon>
    </lineage>
</organism>
<evidence type="ECO:0000313" key="2">
    <source>
        <dbReference type="EMBL" id="MBL7260128.1"/>
    </source>
</evidence>
<dbReference type="SUPFAM" id="SSF53067">
    <property type="entry name" value="Actin-like ATPase domain"/>
    <property type="match status" value="1"/>
</dbReference>
<gene>
    <name evidence="2" type="ORF">JKJ07_37980</name>
</gene>
<accession>A0ABS1W0B3</accession>
<comment type="caution">
    <text evidence="2">The sequence shown here is derived from an EMBL/GenBank/DDBJ whole genome shotgun (WGS) entry which is preliminary data.</text>
</comment>
<evidence type="ECO:0000313" key="3">
    <source>
        <dbReference type="Proteomes" id="UP000598996"/>
    </source>
</evidence>
<dbReference type="PANTHER" id="PTHR18964">
    <property type="entry name" value="ROK (REPRESSOR, ORF, KINASE) FAMILY"/>
    <property type="match status" value="1"/>
</dbReference>
<protein>
    <submittedName>
        <fullName evidence="2">ROK family transcriptional regulator</fullName>
    </submittedName>
</protein>
<dbReference type="InterPro" id="IPR043129">
    <property type="entry name" value="ATPase_NBD"/>
</dbReference>
<evidence type="ECO:0000256" key="1">
    <source>
        <dbReference type="ARBA" id="ARBA00006479"/>
    </source>
</evidence>
<dbReference type="Gene3D" id="3.30.420.40">
    <property type="match status" value="2"/>
</dbReference>
<keyword evidence="3" id="KW-1185">Reference proteome</keyword>
<sequence length="392" mass="41105">MQLTGFGTSEDLGRVNASLVLRTVLAEGPLARAEIADRLGLRRATVTRVAARLLEIGVLREGEPNRSNPGRPTVPLELGGHDRVVLTAHFGTRELRVGAVNIRGEMLQESRRPYRDPAPEAVAEMAREGLGALAGELRGGETRVLGVGASIAGWVDPATGVVARFAPLGWTDVPFGRLLTDELELPHYFDQTVRGLALAERMIGAARGHQDLLMLWVGNVLGAAIVNEGAARQGPRGAAGSIAHFPVGEHGHACECGRTDCLQQLLTDGAILRDAIGAGIVRPSASIRTLVQVAEDGDEAAMALMAERAAVLGRAAAAMSNLINPPLVVAGGLVPTARGFMPAFTEAFERAGERGGEIRVAGSAFGDAAPTIASAAFLLDAFYRDPFAFDPA</sequence>
<dbReference type="Pfam" id="PF00480">
    <property type="entry name" value="ROK"/>
    <property type="match status" value="1"/>
</dbReference>
<dbReference type="InterPro" id="IPR036390">
    <property type="entry name" value="WH_DNA-bd_sf"/>
</dbReference>
<dbReference type="PANTHER" id="PTHR18964:SF149">
    <property type="entry name" value="BIFUNCTIONAL UDP-N-ACETYLGLUCOSAMINE 2-EPIMERASE_N-ACETYLMANNOSAMINE KINASE"/>
    <property type="match status" value="1"/>
</dbReference>
<dbReference type="RefSeq" id="WP_202996835.1">
    <property type="nucleotide sequence ID" value="NZ_JAENHO010000013.1"/>
</dbReference>
<dbReference type="EMBL" id="JAENHO010000013">
    <property type="protein sequence ID" value="MBL7260128.1"/>
    <property type="molecule type" value="Genomic_DNA"/>
</dbReference>
<dbReference type="SUPFAM" id="SSF46785">
    <property type="entry name" value="Winged helix' DNA-binding domain"/>
    <property type="match status" value="1"/>
</dbReference>
<name>A0ABS1W0B3_9ACTN</name>
<dbReference type="InterPro" id="IPR036388">
    <property type="entry name" value="WH-like_DNA-bd_sf"/>
</dbReference>
<comment type="similarity">
    <text evidence="1">Belongs to the ROK (NagC/XylR) family.</text>
</comment>
<dbReference type="Gene3D" id="1.10.10.10">
    <property type="entry name" value="Winged helix-like DNA-binding domain superfamily/Winged helix DNA-binding domain"/>
    <property type="match status" value="1"/>
</dbReference>
<reference evidence="2 3" key="1">
    <citation type="submission" date="2021-01" db="EMBL/GenBank/DDBJ databases">
        <title>Actinoplanes sp. nov. LDG1-01 isolated from lichen.</title>
        <authorList>
            <person name="Saeng-In P."/>
            <person name="Phongsopitanun W."/>
            <person name="Kanchanasin P."/>
            <person name="Yuki M."/>
            <person name="Kudo T."/>
            <person name="Ohkuma M."/>
            <person name="Tanasupawat S."/>
        </authorList>
    </citation>
    <scope>NUCLEOTIDE SEQUENCE [LARGE SCALE GENOMIC DNA]</scope>
    <source>
        <strain evidence="2 3">LDG1-01</strain>
    </source>
</reference>